<dbReference type="PATRIC" id="fig|187330.3.peg.2047"/>
<reference evidence="2 3" key="1">
    <citation type="submission" date="2015-08" db="EMBL/GenBank/DDBJ databases">
        <title>Draft Genome Sequence of Pseudoalteromonas porphyrae UCD-SED14.</title>
        <authorList>
            <person name="Coil D.A."/>
            <person name="Jospin G."/>
            <person name="Lee R.D."/>
            <person name="Eisen J.A."/>
        </authorList>
    </citation>
    <scope>NUCLEOTIDE SEQUENCE [LARGE SCALE GENOMIC DNA]</scope>
    <source>
        <strain evidence="2 3">UCD-SED14</strain>
    </source>
</reference>
<dbReference type="GO" id="GO:0035312">
    <property type="term" value="F:5'-3' DNA exonuclease activity"/>
    <property type="evidence" value="ECO:0007669"/>
    <property type="project" value="TreeGrafter"/>
</dbReference>
<evidence type="ECO:0000313" key="3">
    <source>
        <dbReference type="Proteomes" id="UP000037848"/>
    </source>
</evidence>
<keyword evidence="2" id="KW-0808">Transferase</keyword>
<dbReference type="Pfam" id="PF02811">
    <property type="entry name" value="PHP"/>
    <property type="match status" value="1"/>
</dbReference>
<dbReference type="OrthoDB" id="9804333at2"/>
<name>A0A0N1EJ06_9GAMM</name>
<dbReference type="SUPFAM" id="SSF89550">
    <property type="entry name" value="PHP domain-like"/>
    <property type="match status" value="1"/>
</dbReference>
<protein>
    <submittedName>
        <fullName evidence="2">S-adenosylmethionine tRNA ribosyltransferase</fullName>
    </submittedName>
</protein>
<dbReference type="EMBL" id="LHPH01000023">
    <property type="protein sequence ID" value="KPH59682.1"/>
    <property type="molecule type" value="Genomic_DNA"/>
</dbReference>
<feature type="domain" description="Polymerase/histidinol phosphatase N-terminal" evidence="1">
    <location>
        <begin position="4"/>
        <end position="71"/>
    </location>
</feature>
<keyword evidence="3" id="KW-1185">Reference proteome</keyword>
<dbReference type="InterPro" id="IPR052018">
    <property type="entry name" value="PHP_domain"/>
</dbReference>
<dbReference type="RefSeq" id="WP_054455480.1">
    <property type="nucleotide sequence ID" value="NZ_LHPH01000023.1"/>
</dbReference>
<organism evidence="2 3">
    <name type="scientific">Pseudoalteromonas porphyrae</name>
    <dbReference type="NCBI Taxonomy" id="187330"/>
    <lineage>
        <taxon>Bacteria</taxon>
        <taxon>Pseudomonadati</taxon>
        <taxon>Pseudomonadota</taxon>
        <taxon>Gammaproteobacteria</taxon>
        <taxon>Alteromonadales</taxon>
        <taxon>Pseudoalteromonadaceae</taxon>
        <taxon>Pseudoalteromonas</taxon>
    </lineage>
</organism>
<dbReference type="Proteomes" id="UP000037848">
    <property type="component" value="Unassembled WGS sequence"/>
</dbReference>
<dbReference type="PANTHER" id="PTHR42924">
    <property type="entry name" value="EXONUCLEASE"/>
    <property type="match status" value="1"/>
</dbReference>
<sequence length="285" mass="31646">MIKYDLHSHTTHSDGQLSVEQLLLRAVEKNIDVFAITDHDTIAAVKPAQAYIKNESLPLTLITGVEISTKWESFEIHIVALNVDINEEALTSLLTIQQQKRAARAIEIGRRLEKNGFDGIYEQAQELAGDAQITRAHYARALITRGVATTIPGVFKKYLGRAKTGYVPSDWCDMKTAITAIHAAGGVAVVAHPGRYQMSNKWLRKLLSQFKDAGGDAMEVAQPQQAPTERQFLGGLSREYGLLCSQGSDFHFPTSWLELGKNLYLPKDCQGVWQTWEGQEGVTHE</sequence>
<accession>A0A0N1EJ06</accession>
<dbReference type="InterPro" id="IPR003141">
    <property type="entry name" value="Pol/His_phosphatase_N"/>
</dbReference>
<dbReference type="STRING" id="187330.AMS58_17170"/>
<dbReference type="Gene3D" id="1.10.150.650">
    <property type="match status" value="1"/>
</dbReference>
<dbReference type="GO" id="GO:0004534">
    <property type="term" value="F:5'-3' RNA exonuclease activity"/>
    <property type="evidence" value="ECO:0007669"/>
    <property type="project" value="TreeGrafter"/>
</dbReference>
<evidence type="ECO:0000313" key="2">
    <source>
        <dbReference type="EMBL" id="KPH59682.1"/>
    </source>
</evidence>
<dbReference type="GO" id="GO:0016740">
    <property type="term" value="F:transferase activity"/>
    <property type="evidence" value="ECO:0007669"/>
    <property type="project" value="UniProtKB-KW"/>
</dbReference>
<dbReference type="AlphaFoldDB" id="A0A0N1EJ06"/>
<dbReference type="InterPro" id="IPR016195">
    <property type="entry name" value="Pol/histidinol_Pase-like"/>
</dbReference>
<proteinExistence type="predicted"/>
<dbReference type="CDD" id="cd07438">
    <property type="entry name" value="PHP_HisPPase_AMP"/>
    <property type="match status" value="1"/>
</dbReference>
<dbReference type="NCBIfam" id="NF047791">
    <property type="entry name" value="RNaseRnm"/>
    <property type="match status" value="1"/>
</dbReference>
<gene>
    <name evidence="2" type="ORF">ADS77_17005</name>
</gene>
<comment type="caution">
    <text evidence="2">The sequence shown here is derived from an EMBL/GenBank/DDBJ whole genome shotgun (WGS) entry which is preliminary data.</text>
</comment>
<dbReference type="PANTHER" id="PTHR42924:SF3">
    <property type="entry name" value="POLYMERASE_HISTIDINOL PHOSPHATASE N-TERMINAL DOMAIN-CONTAINING PROTEIN"/>
    <property type="match status" value="1"/>
</dbReference>
<dbReference type="SMART" id="SM00481">
    <property type="entry name" value="POLIIIAc"/>
    <property type="match status" value="1"/>
</dbReference>
<dbReference type="Gene3D" id="3.20.20.140">
    <property type="entry name" value="Metal-dependent hydrolases"/>
    <property type="match status" value="1"/>
</dbReference>
<dbReference type="InterPro" id="IPR004013">
    <property type="entry name" value="PHP_dom"/>
</dbReference>
<evidence type="ECO:0000259" key="1">
    <source>
        <dbReference type="SMART" id="SM00481"/>
    </source>
</evidence>